<name>A0A8S5T7P3_9CAUD</name>
<reference evidence="3" key="1">
    <citation type="journal article" date="2021" name="Proc. Natl. Acad. Sci. U.S.A.">
        <title>A Catalog of Tens of Thousands of Viruses from Human Metagenomes Reveals Hidden Associations with Chronic Diseases.</title>
        <authorList>
            <person name="Tisza M.J."/>
            <person name="Buck C.B."/>
        </authorList>
    </citation>
    <scope>NUCLEOTIDE SEQUENCE</scope>
    <source>
        <strain evidence="3">Ctmwf23</strain>
    </source>
</reference>
<keyword evidence="2" id="KW-0472">Membrane</keyword>
<keyword evidence="2" id="KW-1133">Transmembrane helix</keyword>
<sequence length="202" mass="23580">MTMTIEAFTTTVLVVYVVSVALLAVFYFRCVDLECKLDVVQASKDDLRESLTKHNYSLFQEKEELEKEVAAKTEEIDELKRCTRKLAKTNRLCINMYKAMRAELRAKAPYPTEAISRKLIDRSLRPFVWCKVDDDEWWTMVNAWRIHICKYSDGGGWCVYSVSDHLKSNLDMVLPTLKEAKAEGRAWIVEQIYSMFNRDNQD</sequence>
<keyword evidence="2" id="KW-0812">Transmembrane</keyword>
<proteinExistence type="predicted"/>
<evidence type="ECO:0000256" key="1">
    <source>
        <dbReference type="SAM" id="Coils"/>
    </source>
</evidence>
<protein>
    <submittedName>
        <fullName evidence="3">Uncharacterized protein</fullName>
    </submittedName>
</protein>
<keyword evidence="1" id="KW-0175">Coiled coil</keyword>
<organism evidence="3">
    <name type="scientific">Siphoviridae sp. ctmwf23</name>
    <dbReference type="NCBI Taxonomy" id="2827935"/>
    <lineage>
        <taxon>Viruses</taxon>
        <taxon>Duplodnaviria</taxon>
        <taxon>Heunggongvirae</taxon>
        <taxon>Uroviricota</taxon>
        <taxon>Caudoviricetes</taxon>
    </lineage>
</organism>
<evidence type="ECO:0000313" key="3">
    <source>
        <dbReference type="EMBL" id="DAF59136.1"/>
    </source>
</evidence>
<feature type="transmembrane region" description="Helical" evidence="2">
    <location>
        <begin position="7"/>
        <end position="28"/>
    </location>
</feature>
<dbReference type="EMBL" id="BK032763">
    <property type="protein sequence ID" value="DAF59136.1"/>
    <property type="molecule type" value="Genomic_DNA"/>
</dbReference>
<accession>A0A8S5T7P3</accession>
<evidence type="ECO:0000256" key="2">
    <source>
        <dbReference type="SAM" id="Phobius"/>
    </source>
</evidence>
<feature type="coiled-coil region" evidence="1">
    <location>
        <begin position="48"/>
        <end position="82"/>
    </location>
</feature>